<protein>
    <submittedName>
        <fullName evidence="2">Uncharacterized protein</fullName>
    </submittedName>
</protein>
<evidence type="ECO:0000256" key="1">
    <source>
        <dbReference type="SAM" id="MobiDB-lite"/>
    </source>
</evidence>
<feature type="region of interest" description="Disordered" evidence="1">
    <location>
        <begin position="65"/>
        <end position="111"/>
    </location>
</feature>
<reference evidence="2 3" key="1">
    <citation type="submission" date="2019-03" db="EMBL/GenBank/DDBJ databases">
        <title>First draft genome of Liparis tanakae, snailfish: a comprehensive survey of snailfish specific genes.</title>
        <authorList>
            <person name="Kim W."/>
            <person name="Song I."/>
            <person name="Jeong J.-H."/>
            <person name="Kim D."/>
            <person name="Kim S."/>
            <person name="Ryu S."/>
            <person name="Song J.Y."/>
            <person name="Lee S.K."/>
        </authorList>
    </citation>
    <scope>NUCLEOTIDE SEQUENCE [LARGE SCALE GENOMIC DNA]</scope>
    <source>
        <tissue evidence="2">Muscle</tissue>
    </source>
</reference>
<sequence length="111" mass="12097">MCPVDSSSVEISDRQPMADCEFCQCPRCHIITKAREEVSHQAAVPLTRGQPGQTDVLEKQCLAPQYETEKQPHGAPQTTLGVDVYSPSAGTTGGRRCMMEPHNTVNMSPLP</sequence>
<keyword evidence="3" id="KW-1185">Reference proteome</keyword>
<name>A0A4Z2JB98_9TELE</name>
<proteinExistence type="predicted"/>
<accession>A0A4Z2JB98</accession>
<gene>
    <name evidence="2" type="ORF">EYF80_002206</name>
</gene>
<evidence type="ECO:0000313" key="3">
    <source>
        <dbReference type="Proteomes" id="UP000314294"/>
    </source>
</evidence>
<dbReference type="Proteomes" id="UP000314294">
    <property type="component" value="Unassembled WGS sequence"/>
</dbReference>
<evidence type="ECO:0000313" key="2">
    <source>
        <dbReference type="EMBL" id="TNN87489.1"/>
    </source>
</evidence>
<comment type="caution">
    <text evidence="2">The sequence shown here is derived from an EMBL/GenBank/DDBJ whole genome shotgun (WGS) entry which is preliminary data.</text>
</comment>
<dbReference type="EMBL" id="SRLO01000010">
    <property type="protein sequence ID" value="TNN87489.1"/>
    <property type="molecule type" value="Genomic_DNA"/>
</dbReference>
<organism evidence="2 3">
    <name type="scientific">Liparis tanakae</name>
    <name type="common">Tanaka's snailfish</name>
    <dbReference type="NCBI Taxonomy" id="230148"/>
    <lineage>
        <taxon>Eukaryota</taxon>
        <taxon>Metazoa</taxon>
        <taxon>Chordata</taxon>
        <taxon>Craniata</taxon>
        <taxon>Vertebrata</taxon>
        <taxon>Euteleostomi</taxon>
        <taxon>Actinopterygii</taxon>
        <taxon>Neopterygii</taxon>
        <taxon>Teleostei</taxon>
        <taxon>Neoteleostei</taxon>
        <taxon>Acanthomorphata</taxon>
        <taxon>Eupercaria</taxon>
        <taxon>Perciformes</taxon>
        <taxon>Cottioidei</taxon>
        <taxon>Cottales</taxon>
        <taxon>Liparidae</taxon>
        <taxon>Liparis</taxon>
    </lineage>
</organism>
<dbReference type="AlphaFoldDB" id="A0A4Z2JB98"/>